<organism evidence="1 2">
    <name type="scientific">Ambrosia artemisiifolia</name>
    <name type="common">Common ragweed</name>
    <dbReference type="NCBI Taxonomy" id="4212"/>
    <lineage>
        <taxon>Eukaryota</taxon>
        <taxon>Viridiplantae</taxon>
        <taxon>Streptophyta</taxon>
        <taxon>Embryophyta</taxon>
        <taxon>Tracheophyta</taxon>
        <taxon>Spermatophyta</taxon>
        <taxon>Magnoliopsida</taxon>
        <taxon>eudicotyledons</taxon>
        <taxon>Gunneridae</taxon>
        <taxon>Pentapetalae</taxon>
        <taxon>asterids</taxon>
        <taxon>campanulids</taxon>
        <taxon>Asterales</taxon>
        <taxon>Asteraceae</taxon>
        <taxon>Asteroideae</taxon>
        <taxon>Heliantheae alliance</taxon>
        <taxon>Heliantheae</taxon>
        <taxon>Ambrosia</taxon>
    </lineage>
</organism>
<accession>A0AAD5C7M3</accession>
<sequence length="203" mass="22019">MCFFLDVLPQDLIFGCHHLDFPIQVADLLLEEGAQVKAVDIFGYEKGDDGLACKDGGRLLYVSSLCSICEALRAVAAAGAAMFSPGAAANDVSPAKADLVGVEDFIGRIKIVIDTQNYSYKGLDVTLFFQSIKVRVYHLTYQVNPYYMDDENLGKALEGADVVIIPADVPRKPGMLSGERRYISFTVSFKSQGAQRAPVNPAS</sequence>
<dbReference type="Gene3D" id="3.40.50.720">
    <property type="entry name" value="NAD(P)-binding Rossmann-like Domain"/>
    <property type="match status" value="1"/>
</dbReference>
<reference evidence="1" key="1">
    <citation type="submission" date="2022-06" db="EMBL/GenBank/DDBJ databases">
        <title>Uncovering the hologenomic basis of an extraordinary plant invasion.</title>
        <authorList>
            <person name="Bieker V.C."/>
            <person name="Martin M.D."/>
            <person name="Gilbert T."/>
            <person name="Hodgins K."/>
            <person name="Battlay P."/>
            <person name="Petersen B."/>
            <person name="Wilson J."/>
        </authorList>
    </citation>
    <scope>NUCLEOTIDE SEQUENCE</scope>
    <source>
        <strain evidence="1">AA19_3_7</strain>
        <tissue evidence="1">Leaf</tissue>
    </source>
</reference>
<dbReference type="AlphaFoldDB" id="A0AAD5C7M3"/>
<evidence type="ECO:0000313" key="2">
    <source>
        <dbReference type="Proteomes" id="UP001206925"/>
    </source>
</evidence>
<keyword evidence="2" id="KW-1185">Reference proteome</keyword>
<dbReference type="EMBL" id="JAMZMK010009238">
    <property type="protein sequence ID" value="KAI7736567.1"/>
    <property type="molecule type" value="Genomic_DNA"/>
</dbReference>
<proteinExistence type="predicted"/>
<protein>
    <submittedName>
        <fullName evidence="1">Uncharacterized protein</fullName>
    </submittedName>
</protein>
<comment type="caution">
    <text evidence="1">The sequence shown here is derived from an EMBL/GenBank/DDBJ whole genome shotgun (WGS) entry which is preliminary data.</text>
</comment>
<name>A0AAD5C7M3_AMBAR</name>
<gene>
    <name evidence="1" type="ORF">M8C21_003954</name>
</gene>
<evidence type="ECO:0000313" key="1">
    <source>
        <dbReference type="EMBL" id="KAI7736567.1"/>
    </source>
</evidence>
<dbReference type="Proteomes" id="UP001206925">
    <property type="component" value="Unassembled WGS sequence"/>
</dbReference>